<keyword evidence="1" id="KW-0472">Membrane</keyword>
<evidence type="ECO:0000313" key="3">
    <source>
        <dbReference type="Proteomes" id="UP001145109"/>
    </source>
</evidence>
<feature type="transmembrane region" description="Helical" evidence="1">
    <location>
        <begin position="27"/>
        <end position="45"/>
    </location>
</feature>
<accession>A0AA37V3F9</accession>
<dbReference type="Proteomes" id="UP001145109">
    <property type="component" value="Unassembled WGS sequence"/>
</dbReference>
<organism evidence="2 3">
    <name type="scientific">Coprococcus comes</name>
    <dbReference type="NCBI Taxonomy" id="410072"/>
    <lineage>
        <taxon>Bacteria</taxon>
        <taxon>Bacillati</taxon>
        <taxon>Bacillota</taxon>
        <taxon>Clostridia</taxon>
        <taxon>Lachnospirales</taxon>
        <taxon>Lachnospiraceae</taxon>
        <taxon>Coprococcus</taxon>
    </lineage>
</organism>
<dbReference type="EMBL" id="BSCI01000004">
    <property type="protein sequence ID" value="GLG86230.1"/>
    <property type="molecule type" value="Genomic_DNA"/>
</dbReference>
<keyword evidence="1" id="KW-1133">Transmembrane helix</keyword>
<evidence type="ECO:0000313" key="2">
    <source>
        <dbReference type="EMBL" id="GLG86230.1"/>
    </source>
</evidence>
<sequence>MNVRLNNSKKSAVLLQDSKIIHSSDCYNISFCSLILWYSGGYMYGMKEMVHMSRVDMCGNVAGGL</sequence>
<proteinExistence type="predicted"/>
<name>A0AA37V3F9_9FIRM</name>
<evidence type="ECO:0000256" key="1">
    <source>
        <dbReference type="SAM" id="Phobius"/>
    </source>
</evidence>
<protein>
    <submittedName>
        <fullName evidence="2">Uncharacterized protein</fullName>
    </submittedName>
</protein>
<comment type="caution">
    <text evidence="2">The sequence shown here is derived from an EMBL/GenBank/DDBJ whole genome shotgun (WGS) entry which is preliminary data.</text>
</comment>
<reference evidence="2" key="1">
    <citation type="submission" date="2022-09" db="EMBL/GenBank/DDBJ databases">
        <title>Draft genome sequence of Coprococcus comes strain 31264.</title>
        <authorList>
            <person name="Atsushi H."/>
            <person name="Moriya O."/>
            <person name="Mitsuo S."/>
        </authorList>
    </citation>
    <scope>NUCLEOTIDE SEQUENCE</scope>
    <source>
        <strain evidence="2">JCM 31264</strain>
    </source>
</reference>
<gene>
    <name evidence="2" type="ORF">comes_07750</name>
</gene>
<reference evidence="2" key="2">
    <citation type="submission" date="2022-11" db="EMBL/GenBank/DDBJ databases">
        <title>Draft genome sequence of Coprococcus comes strain 31264.</title>
        <authorList>
            <person name="Hisatomi A."/>
            <person name="Ohkuma M."/>
            <person name="Sakamoto M."/>
        </authorList>
    </citation>
    <scope>NUCLEOTIDE SEQUENCE</scope>
    <source>
        <strain evidence="2">JCM 31264</strain>
    </source>
</reference>
<dbReference type="AlphaFoldDB" id="A0AA37V3F9"/>
<keyword evidence="1" id="KW-0812">Transmembrane</keyword>